<name>A0A8J3T3B3_9ACTN</name>
<protein>
    <recommendedName>
        <fullName evidence="4">WD40 repeat domain-containing protein</fullName>
    </recommendedName>
</protein>
<reference evidence="2" key="1">
    <citation type="submission" date="2021-01" db="EMBL/GenBank/DDBJ databases">
        <title>Whole genome shotgun sequence of Planobispora takensis NBRC 109077.</title>
        <authorList>
            <person name="Komaki H."/>
            <person name="Tamura T."/>
        </authorList>
    </citation>
    <scope>NUCLEOTIDE SEQUENCE</scope>
    <source>
        <strain evidence="2">NBRC 109077</strain>
    </source>
</reference>
<sequence>MRRTWRWGALALAVTLSAVSGSSVDATARKDFVRYADDSCLGEDEEYYVCAPWRLSLRNGKVIRLKEARVFTGPGRGARAPFALSPHGSKAAYFRLKDGALVVRDVTTGVARAVPGIKWPVELPLQIGLSPGGRFVTLRGDHLEPRRVLDTVTGRTHPLPALRVPWSFSPDNAYLLAYEGDNTVVVYSTADWSVVRKVRTPPGALHMNGTTIAYIDRGHRRDGTHRIRFVDLATGRPAEAPLEIPFGEEGRWLLWDRAGNLDLLTRVTESSHGDLTTFRWRRASDDMRVLDTFTNRSRDEIDVIAGLPDL</sequence>
<keyword evidence="3" id="KW-1185">Reference proteome</keyword>
<gene>
    <name evidence="2" type="ORF">Pta02_75570</name>
</gene>
<proteinExistence type="predicted"/>
<keyword evidence="1" id="KW-0732">Signal</keyword>
<evidence type="ECO:0000256" key="1">
    <source>
        <dbReference type="SAM" id="SignalP"/>
    </source>
</evidence>
<dbReference type="SUPFAM" id="SSF50969">
    <property type="entry name" value="YVTN repeat-like/Quinoprotein amine dehydrogenase"/>
    <property type="match status" value="1"/>
</dbReference>
<dbReference type="RefSeq" id="WP_203879748.1">
    <property type="nucleotide sequence ID" value="NZ_BOOK01000070.1"/>
</dbReference>
<feature type="chain" id="PRO_5038670655" description="WD40 repeat domain-containing protein" evidence="1">
    <location>
        <begin position="26"/>
        <end position="310"/>
    </location>
</feature>
<evidence type="ECO:0000313" key="2">
    <source>
        <dbReference type="EMBL" id="GII05549.1"/>
    </source>
</evidence>
<dbReference type="AlphaFoldDB" id="A0A8J3T3B3"/>
<feature type="signal peptide" evidence="1">
    <location>
        <begin position="1"/>
        <end position="25"/>
    </location>
</feature>
<dbReference type="Proteomes" id="UP000634476">
    <property type="component" value="Unassembled WGS sequence"/>
</dbReference>
<dbReference type="InterPro" id="IPR015943">
    <property type="entry name" value="WD40/YVTN_repeat-like_dom_sf"/>
</dbReference>
<comment type="caution">
    <text evidence="2">The sequence shown here is derived from an EMBL/GenBank/DDBJ whole genome shotgun (WGS) entry which is preliminary data.</text>
</comment>
<dbReference type="EMBL" id="BOOK01000070">
    <property type="protein sequence ID" value="GII05549.1"/>
    <property type="molecule type" value="Genomic_DNA"/>
</dbReference>
<dbReference type="InterPro" id="IPR011044">
    <property type="entry name" value="Quino_amine_DH_bsu"/>
</dbReference>
<evidence type="ECO:0008006" key="4">
    <source>
        <dbReference type="Google" id="ProtNLM"/>
    </source>
</evidence>
<dbReference type="Gene3D" id="2.130.10.10">
    <property type="entry name" value="YVTN repeat-like/Quinoprotein amine dehydrogenase"/>
    <property type="match status" value="1"/>
</dbReference>
<accession>A0A8J3T3B3</accession>
<evidence type="ECO:0000313" key="3">
    <source>
        <dbReference type="Proteomes" id="UP000634476"/>
    </source>
</evidence>
<organism evidence="2 3">
    <name type="scientific">Planobispora takensis</name>
    <dbReference type="NCBI Taxonomy" id="1367882"/>
    <lineage>
        <taxon>Bacteria</taxon>
        <taxon>Bacillati</taxon>
        <taxon>Actinomycetota</taxon>
        <taxon>Actinomycetes</taxon>
        <taxon>Streptosporangiales</taxon>
        <taxon>Streptosporangiaceae</taxon>
        <taxon>Planobispora</taxon>
    </lineage>
</organism>